<keyword evidence="1" id="KW-1133">Transmembrane helix</keyword>
<keyword evidence="1" id="KW-0812">Transmembrane</keyword>
<feature type="domain" description="DUF6613" evidence="2">
    <location>
        <begin position="29"/>
        <end position="228"/>
    </location>
</feature>
<sequence>MRVKAFTLAEVLITLGIIGIAAAMTLPAIIADYRQNETVSRLKKTYSILNQSILFAQKDFDLYEYWQTPHEIGKDLHFEKYWKPYLKNITICTTARTCNYSSETPWVYRNGVQVEVGIAGPKVLRQGIYLADGTFILIGEDNHWTSPSNGGDQHTQYIWVDVNGYKPPNMMGKDFFRLFIGTHTNKVLPDKIESSEDVVNAYCSKNSNGTSCAAKIMKDGWKIKDDYPW</sequence>
<feature type="transmembrane region" description="Helical" evidence="1">
    <location>
        <begin position="12"/>
        <end position="33"/>
    </location>
</feature>
<dbReference type="NCBIfam" id="TIGR02532">
    <property type="entry name" value="IV_pilin_GFxxxE"/>
    <property type="match status" value="1"/>
</dbReference>
<dbReference type="InterPro" id="IPR045584">
    <property type="entry name" value="Pilin-like"/>
</dbReference>
<proteinExistence type="predicted"/>
<protein>
    <submittedName>
        <fullName evidence="3">Prepilin-type N-terminal cleavage/methylation domain-containing protein</fullName>
    </submittedName>
</protein>
<dbReference type="EMBL" id="DVIU01000015">
    <property type="protein sequence ID" value="HIS35134.1"/>
    <property type="molecule type" value="Genomic_DNA"/>
</dbReference>
<reference evidence="3" key="2">
    <citation type="journal article" date="2021" name="PeerJ">
        <title>Extensive microbial diversity within the chicken gut microbiome revealed by metagenomics and culture.</title>
        <authorList>
            <person name="Gilroy R."/>
            <person name="Ravi A."/>
            <person name="Getino M."/>
            <person name="Pursley I."/>
            <person name="Horton D.L."/>
            <person name="Alikhan N.F."/>
            <person name="Baker D."/>
            <person name="Gharbi K."/>
            <person name="Hall N."/>
            <person name="Watson M."/>
            <person name="Adriaenssens E.M."/>
            <person name="Foster-Nyarko E."/>
            <person name="Jarju S."/>
            <person name="Secka A."/>
            <person name="Antonio M."/>
            <person name="Oren A."/>
            <person name="Chaudhuri R.R."/>
            <person name="La Ragione R."/>
            <person name="Hildebrand F."/>
            <person name="Pallen M.J."/>
        </authorList>
    </citation>
    <scope>NUCLEOTIDE SEQUENCE</scope>
    <source>
        <strain evidence="3">6276</strain>
    </source>
</reference>
<dbReference type="Gene3D" id="3.30.700.10">
    <property type="entry name" value="Glycoprotein, Type 4 Pilin"/>
    <property type="match status" value="1"/>
</dbReference>
<organism evidence="3 4">
    <name type="scientific">Candidatus Scatousia excrementigallinarum</name>
    <dbReference type="NCBI Taxonomy" id="2840935"/>
    <lineage>
        <taxon>Bacteria</taxon>
        <taxon>Candidatus Scatousia</taxon>
    </lineage>
</organism>
<dbReference type="InterPro" id="IPR046721">
    <property type="entry name" value="DUF6613"/>
</dbReference>
<dbReference type="Pfam" id="PF20318">
    <property type="entry name" value="DUF6613"/>
    <property type="match status" value="1"/>
</dbReference>
<evidence type="ECO:0000259" key="2">
    <source>
        <dbReference type="Pfam" id="PF20318"/>
    </source>
</evidence>
<dbReference type="InterPro" id="IPR012902">
    <property type="entry name" value="N_methyl_site"/>
</dbReference>
<dbReference type="SUPFAM" id="SSF54523">
    <property type="entry name" value="Pili subunits"/>
    <property type="match status" value="1"/>
</dbReference>
<keyword evidence="1" id="KW-0472">Membrane</keyword>
<evidence type="ECO:0000256" key="1">
    <source>
        <dbReference type="SAM" id="Phobius"/>
    </source>
</evidence>
<evidence type="ECO:0000313" key="3">
    <source>
        <dbReference type="EMBL" id="HIS35134.1"/>
    </source>
</evidence>
<evidence type="ECO:0000313" key="4">
    <source>
        <dbReference type="Proteomes" id="UP000823928"/>
    </source>
</evidence>
<accession>A0A9D1JM48</accession>
<dbReference type="Proteomes" id="UP000823928">
    <property type="component" value="Unassembled WGS sequence"/>
</dbReference>
<comment type="caution">
    <text evidence="3">The sequence shown here is derived from an EMBL/GenBank/DDBJ whole genome shotgun (WGS) entry which is preliminary data.</text>
</comment>
<gene>
    <name evidence="3" type="ORF">IAC10_00685</name>
</gene>
<name>A0A9D1JM48_9BACT</name>
<dbReference type="AlphaFoldDB" id="A0A9D1JM48"/>
<reference evidence="3" key="1">
    <citation type="submission" date="2020-10" db="EMBL/GenBank/DDBJ databases">
        <authorList>
            <person name="Gilroy R."/>
        </authorList>
    </citation>
    <scope>NUCLEOTIDE SEQUENCE</scope>
    <source>
        <strain evidence="3">6276</strain>
    </source>
</reference>